<dbReference type="InterPro" id="IPR037152">
    <property type="entry name" value="L-asparaginase_N_sf"/>
</dbReference>
<dbReference type="InterPro" id="IPR027473">
    <property type="entry name" value="L-asparaginase_C"/>
</dbReference>
<proteinExistence type="inferred from homology"/>
<dbReference type="Gene3D" id="3.40.50.40">
    <property type="match status" value="1"/>
</dbReference>
<evidence type="ECO:0000256" key="1">
    <source>
        <dbReference type="ARBA" id="ARBA00010518"/>
    </source>
</evidence>
<dbReference type="EC" id="3.5.1.1" evidence="2"/>
<name>A0A7I7TGG3_9MYCO</name>
<dbReference type="InterPro" id="IPR027474">
    <property type="entry name" value="L-asparaginase_N"/>
</dbReference>
<dbReference type="PROSITE" id="PS00144">
    <property type="entry name" value="ASN_GLN_ASE_1"/>
    <property type="match status" value="1"/>
</dbReference>
<evidence type="ECO:0000313" key="10">
    <source>
        <dbReference type="EMBL" id="BBY67449.1"/>
    </source>
</evidence>
<dbReference type="PANTHER" id="PTHR11707:SF28">
    <property type="entry name" value="60 KDA LYSOPHOSPHOLIPASE"/>
    <property type="match status" value="1"/>
</dbReference>
<dbReference type="PIRSF" id="PIRSF001220">
    <property type="entry name" value="L-ASNase_gatD"/>
    <property type="match status" value="1"/>
</dbReference>
<reference evidence="10 11" key="1">
    <citation type="journal article" date="2019" name="Emerg. Microbes Infect.">
        <title>Comprehensive subspecies identification of 175 nontuberculous mycobacteria species based on 7547 genomic profiles.</title>
        <authorList>
            <person name="Matsumoto Y."/>
            <person name="Kinjo T."/>
            <person name="Motooka D."/>
            <person name="Nabeya D."/>
            <person name="Jung N."/>
            <person name="Uechi K."/>
            <person name="Horii T."/>
            <person name="Iida T."/>
            <person name="Fujita J."/>
            <person name="Nakamura S."/>
        </authorList>
    </citation>
    <scope>NUCLEOTIDE SEQUENCE [LARGE SCALE GENOMIC DNA]</scope>
    <source>
        <strain evidence="10 11">JCM 30396</strain>
    </source>
</reference>
<dbReference type="InterPro" id="IPR006034">
    <property type="entry name" value="Asparaginase/glutaminase-like"/>
</dbReference>
<dbReference type="InterPro" id="IPR020827">
    <property type="entry name" value="Asparaginase/glutaminase_AS1"/>
</dbReference>
<evidence type="ECO:0000259" key="9">
    <source>
        <dbReference type="Pfam" id="PF17763"/>
    </source>
</evidence>
<evidence type="ECO:0000313" key="11">
    <source>
        <dbReference type="Proteomes" id="UP000467148"/>
    </source>
</evidence>
<protein>
    <recommendedName>
        <fullName evidence="2">asparaginase</fullName>
        <ecNumber evidence="2">3.5.1.1</ecNumber>
    </recommendedName>
</protein>
<dbReference type="PROSITE" id="PS00917">
    <property type="entry name" value="ASN_GLN_ASE_2"/>
    <property type="match status" value="1"/>
</dbReference>
<dbReference type="InterPro" id="IPR040919">
    <property type="entry name" value="Asparaginase_C"/>
</dbReference>
<dbReference type="PRINTS" id="PR00139">
    <property type="entry name" value="ASNGLNASE"/>
</dbReference>
<dbReference type="Proteomes" id="UP000467148">
    <property type="component" value="Chromosome"/>
</dbReference>
<dbReference type="KEGG" id="mhev:MHEL_56920"/>
<dbReference type="GO" id="GO:0004067">
    <property type="term" value="F:asparaginase activity"/>
    <property type="evidence" value="ECO:0007669"/>
    <property type="project" value="UniProtKB-UniRule"/>
</dbReference>
<evidence type="ECO:0000256" key="2">
    <source>
        <dbReference type="ARBA" id="ARBA00012920"/>
    </source>
</evidence>
<keyword evidence="11" id="KW-1185">Reference proteome</keyword>
<dbReference type="PANTHER" id="PTHR11707">
    <property type="entry name" value="L-ASPARAGINASE"/>
    <property type="match status" value="1"/>
</dbReference>
<feature type="binding site" evidence="5">
    <location>
        <position position="52"/>
    </location>
    <ligand>
        <name>substrate</name>
    </ligand>
</feature>
<sequence length="309" mass="30651">MMAGMPRLVVVTTGGTIATSADREGVLRPVHGGAELVSGLDAQVIDLFTMDSSQLTPAEWLRIGAAVTEAARAADGVVVTHGTDTMEETALWLELTYSGSAPVVVTGAALPADAPDADGPGNLRDALVVAASPLARNLGTLICFAGAVRPALGTTKVGGPGLFGGRPPLGVVSDGLFGVTGGNQRAYLGPATDAARVDIVAAYPGADGAAIDAFVDAGAAGLIVEAAGAGNAGTPIVEAVRRAGSRGVAVAVTTRVPGGRTAARYGPGHDLVEAGAVMVPQLRSSQARVLLIAALSLGLPVGDVIARWG</sequence>
<dbReference type="PIRSF" id="PIRSF500176">
    <property type="entry name" value="L_ASNase"/>
    <property type="match status" value="1"/>
</dbReference>
<organism evidence="10 11">
    <name type="scientific">Mycolicibacterium helvum</name>
    <dbReference type="NCBI Taxonomy" id="1534349"/>
    <lineage>
        <taxon>Bacteria</taxon>
        <taxon>Bacillati</taxon>
        <taxon>Actinomycetota</taxon>
        <taxon>Actinomycetes</taxon>
        <taxon>Mycobacteriales</taxon>
        <taxon>Mycobacteriaceae</taxon>
        <taxon>Mycolicibacterium</taxon>
    </lineage>
</organism>
<evidence type="ECO:0000256" key="7">
    <source>
        <dbReference type="PROSITE-ProRule" id="PRU10100"/>
    </source>
</evidence>
<feature type="domain" description="L-asparaginase N-terminal" evidence="8">
    <location>
        <begin position="7"/>
        <end position="157"/>
    </location>
</feature>
<evidence type="ECO:0000256" key="3">
    <source>
        <dbReference type="ARBA" id="ARBA00049366"/>
    </source>
</evidence>
<feature type="active site" evidence="7">
    <location>
        <position position="83"/>
    </location>
</feature>
<feature type="binding site" evidence="5">
    <location>
        <begin position="83"/>
        <end position="84"/>
    </location>
    <ligand>
        <name>substrate</name>
    </ligand>
</feature>
<comment type="similarity">
    <text evidence="1">Belongs to the asparaginase 1 family.</text>
</comment>
<feature type="domain" description="Asparaginase/glutaminase C-terminal" evidence="9">
    <location>
        <begin position="196"/>
        <end position="298"/>
    </location>
</feature>
<dbReference type="GO" id="GO:0006520">
    <property type="term" value="P:amino acid metabolic process"/>
    <property type="evidence" value="ECO:0007669"/>
    <property type="project" value="InterPro"/>
</dbReference>
<dbReference type="AlphaFoldDB" id="A0A7I7TGG3"/>
<dbReference type="Pfam" id="PF00710">
    <property type="entry name" value="Asparaginase"/>
    <property type="match status" value="1"/>
</dbReference>
<dbReference type="SFLD" id="SFLDS00057">
    <property type="entry name" value="Glutaminase/Asparaginase"/>
    <property type="match status" value="1"/>
</dbReference>
<dbReference type="Gene3D" id="3.40.50.1170">
    <property type="entry name" value="L-asparaginase, N-terminal domain"/>
    <property type="match status" value="1"/>
</dbReference>
<evidence type="ECO:0000256" key="4">
    <source>
        <dbReference type="PIRSR" id="PIRSR001220-1"/>
    </source>
</evidence>
<comment type="catalytic activity">
    <reaction evidence="3">
        <text>L-asparagine + H2O = L-aspartate + NH4(+)</text>
        <dbReference type="Rhea" id="RHEA:21016"/>
        <dbReference type="ChEBI" id="CHEBI:15377"/>
        <dbReference type="ChEBI" id="CHEBI:28938"/>
        <dbReference type="ChEBI" id="CHEBI:29991"/>
        <dbReference type="ChEBI" id="CHEBI:58048"/>
        <dbReference type="EC" id="3.5.1.1"/>
    </reaction>
</comment>
<accession>A0A7I7TGG3</accession>
<evidence type="ECO:0000259" key="8">
    <source>
        <dbReference type="Pfam" id="PF00710"/>
    </source>
</evidence>
<dbReference type="EMBL" id="AP022596">
    <property type="protein sequence ID" value="BBY67449.1"/>
    <property type="molecule type" value="Genomic_DNA"/>
</dbReference>
<dbReference type="Pfam" id="PF17763">
    <property type="entry name" value="Asparaginase_C"/>
    <property type="match status" value="1"/>
</dbReference>
<dbReference type="InterPro" id="IPR027475">
    <property type="entry name" value="Asparaginase/glutaminase_AS2"/>
</dbReference>
<dbReference type="InterPro" id="IPR036152">
    <property type="entry name" value="Asp/glu_Ase-like_sf"/>
</dbReference>
<gene>
    <name evidence="10" type="primary">ansA</name>
    <name evidence="10" type="ORF">MHEL_56920</name>
</gene>
<dbReference type="SUPFAM" id="SSF53774">
    <property type="entry name" value="Glutaminase/Asparaginase"/>
    <property type="match status" value="1"/>
</dbReference>
<evidence type="ECO:0000256" key="5">
    <source>
        <dbReference type="PIRSR" id="PIRSR001220-2"/>
    </source>
</evidence>
<dbReference type="SMART" id="SM00870">
    <property type="entry name" value="Asparaginase"/>
    <property type="match status" value="1"/>
</dbReference>
<evidence type="ECO:0000256" key="6">
    <source>
        <dbReference type="PROSITE-ProRule" id="PRU10099"/>
    </source>
</evidence>
<dbReference type="PROSITE" id="PS51732">
    <property type="entry name" value="ASN_GLN_ASE_3"/>
    <property type="match status" value="1"/>
</dbReference>
<feature type="active site" evidence="6">
    <location>
        <position position="16"/>
    </location>
</feature>
<feature type="active site" description="O-isoaspartyl threonine intermediate" evidence="4">
    <location>
        <position position="16"/>
    </location>
</feature>